<dbReference type="PANTHER" id="PTHR42643">
    <property type="entry name" value="IONOTROPIC RECEPTOR 20A-RELATED"/>
    <property type="match status" value="1"/>
</dbReference>
<accession>T1H8Z0</accession>
<dbReference type="Gene3D" id="1.10.287.70">
    <property type="match status" value="1"/>
</dbReference>
<organism evidence="10 11">
    <name type="scientific">Rhodnius prolixus</name>
    <name type="common">Triatomid bug</name>
    <dbReference type="NCBI Taxonomy" id="13249"/>
    <lineage>
        <taxon>Eukaryota</taxon>
        <taxon>Metazoa</taxon>
        <taxon>Ecdysozoa</taxon>
        <taxon>Arthropoda</taxon>
        <taxon>Hexapoda</taxon>
        <taxon>Insecta</taxon>
        <taxon>Pterygota</taxon>
        <taxon>Neoptera</taxon>
        <taxon>Paraneoptera</taxon>
        <taxon>Hemiptera</taxon>
        <taxon>Heteroptera</taxon>
        <taxon>Panheteroptera</taxon>
        <taxon>Cimicomorpha</taxon>
        <taxon>Reduviidae</taxon>
        <taxon>Triatominae</taxon>
        <taxon>Rhodnius</taxon>
    </lineage>
</organism>
<proteinExistence type="inferred from homology"/>
<dbReference type="EMBL" id="ACPB03026405">
    <property type="status" value="NOT_ANNOTATED_CDS"/>
    <property type="molecule type" value="Genomic_DNA"/>
</dbReference>
<comment type="subcellular location">
    <subcellularLocation>
        <location evidence="1">Cell membrane</location>
        <topology evidence="1">Multi-pass membrane protein</topology>
    </subcellularLocation>
</comment>
<dbReference type="eggNOG" id="ENOG502S0WT">
    <property type="taxonomic scope" value="Eukaryota"/>
</dbReference>
<evidence type="ECO:0000256" key="6">
    <source>
        <dbReference type="ARBA" id="ARBA00023136"/>
    </source>
</evidence>
<evidence type="ECO:0000256" key="7">
    <source>
        <dbReference type="ARBA" id="ARBA00023170"/>
    </source>
</evidence>
<dbReference type="Pfam" id="PF00060">
    <property type="entry name" value="Lig_chan"/>
    <property type="match status" value="1"/>
</dbReference>
<dbReference type="GO" id="GO:0015276">
    <property type="term" value="F:ligand-gated monoatomic ion channel activity"/>
    <property type="evidence" value="ECO:0007669"/>
    <property type="project" value="InterPro"/>
</dbReference>
<evidence type="ECO:0000256" key="3">
    <source>
        <dbReference type="ARBA" id="ARBA00022475"/>
    </source>
</evidence>
<keyword evidence="3" id="KW-1003">Cell membrane</keyword>
<dbReference type="InParanoid" id="T1H8Z0"/>
<dbReference type="PANTHER" id="PTHR42643:SF40">
    <property type="entry name" value="IONOTROPIC RECEPTOR 41A-RELATED"/>
    <property type="match status" value="1"/>
</dbReference>
<keyword evidence="6" id="KW-0472">Membrane</keyword>
<keyword evidence="8" id="KW-0325">Glycoprotein</keyword>
<dbReference type="Proteomes" id="UP000015103">
    <property type="component" value="Unassembled WGS sequence"/>
</dbReference>
<keyword evidence="7" id="KW-0675">Receptor</keyword>
<dbReference type="OMA" id="CTCIVAK"/>
<dbReference type="InterPro" id="IPR001320">
    <property type="entry name" value="Iontro_rcpt_C"/>
</dbReference>
<feature type="domain" description="Ionotropic glutamate receptor C-terminal" evidence="9">
    <location>
        <begin position="351"/>
        <end position="622"/>
    </location>
</feature>
<protein>
    <recommendedName>
        <fullName evidence="9">Ionotropic glutamate receptor C-terminal domain-containing protein</fullName>
    </recommendedName>
</protein>
<comment type="similarity">
    <text evidence="2">Belongs to the glutamate-gated ion channel (TC 1.A.10.1) family.</text>
</comment>
<keyword evidence="4" id="KW-0812">Transmembrane</keyword>
<evidence type="ECO:0000259" key="9">
    <source>
        <dbReference type="Pfam" id="PF00060"/>
    </source>
</evidence>
<dbReference type="EnsemblMetazoa" id="RPRC000489-RA">
    <property type="protein sequence ID" value="RPRC000489-PA"/>
    <property type="gene ID" value="RPRC000489"/>
</dbReference>
<sequence>MGQVIYVFIMLTNALISIKVAAYFILPNKEEDNCKNMEILTKQVITTYYLSHKCIALITTKEMFQDFNTDLGTSFMQITPQEKCDQGLVDIIAEGFKQNCDGYIVQVEDPLCFLKIWHTSLQMTFHRLNPKFFFLPDCKNKRNHAMEILSAQESDITVNIVVAEIDFNDTNKSKFGLNHHEDWPITLWTNDFSKLASSPRRTKIFVDSWHPIKGFRFNNNIFYDKILNLEGRAMRVATFTYSPYTIVGFIEGIEMRVVLLFCRLYNCTIQIVYDDALWGTIQGNGSGDGILGMVYKDEADVGFGAIYLWIDPASYLDYSATWLYAAVTLLVPKPVPLSGWRVPFLPFDLFMWSAIFLSLAISSIFIYSASWISSRRNHNANGRELEGIKDITLMVLGMYVQQPPSKNLEDNHVSINQIVTSVAISCVLLTSCYSAGLSSHLTVPQFTKPIDTFDELSTSGLYWLAIHEAFVYSLLPVEDEKVQTVAKHFKKLPEKRLLAEAPKQKYGLALERLPAGHFAEQSHFTDEVISNSHVMKENLFGSLLIFALRKGSPFTYRLNKLVNILLSSGIMYYWEGAVSRKFLNTRKQMALMEARNAHSETGPIILKLSHVQGAFIIYGIGLLLAICTIAVEIFLFKKYNTPITIRIYPYTY</sequence>
<name>T1H8Z0_RHOPR</name>
<evidence type="ECO:0000313" key="10">
    <source>
        <dbReference type="EnsemblMetazoa" id="RPRC000489-PA"/>
    </source>
</evidence>
<reference evidence="10" key="1">
    <citation type="submission" date="2015-05" db="UniProtKB">
        <authorList>
            <consortium name="EnsemblMetazoa"/>
        </authorList>
    </citation>
    <scope>IDENTIFICATION</scope>
</reference>
<evidence type="ECO:0000256" key="8">
    <source>
        <dbReference type="ARBA" id="ARBA00023180"/>
    </source>
</evidence>
<evidence type="ECO:0000313" key="11">
    <source>
        <dbReference type="Proteomes" id="UP000015103"/>
    </source>
</evidence>
<dbReference type="GO" id="GO:0050906">
    <property type="term" value="P:detection of stimulus involved in sensory perception"/>
    <property type="evidence" value="ECO:0007669"/>
    <property type="project" value="UniProtKB-ARBA"/>
</dbReference>
<keyword evidence="11" id="KW-1185">Reference proteome</keyword>
<evidence type="ECO:0000256" key="2">
    <source>
        <dbReference type="ARBA" id="ARBA00008685"/>
    </source>
</evidence>
<dbReference type="GO" id="GO:0005886">
    <property type="term" value="C:plasma membrane"/>
    <property type="evidence" value="ECO:0007669"/>
    <property type="project" value="UniProtKB-SubCell"/>
</dbReference>
<evidence type="ECO:0000256" key="4">
    <source>
        <dbReference type="ARBA" id="ARBA00022692"/>
    </source>
</evidence>
<evidence type="ECO:0000256" key="1">
    <source>
        <dbReference type="ARBA" id="ARBA00004651"/>
    </source>
</evidence>
<evidence type="ECO:0000256" key="5">
    <source>
        <dbReference type="ARBA" id="ARBA00022989"/>
    </source>
</evidence>
<keyword evidence="5" id="KW-1133">Transmembrane helix</keyword>
<dbReference type="Gene3D" id="3.40.190.10">
    <property type="entry name" value="Periplasmic binding protein-like II"/>
    <property type="match status" value="1"/>
</dbReference>
<dbReference type="FunCoup" id="T1H8Z0">
    <property type="interactions" value="16"/>
</dbReference>
<dbReference type="VEuPathDB" id="VectorBase:RPRC000489"/>
<dbReference type="AlphaFoldDB" id="T1H8Z0"/>
<dbReference type="SUPFAM" id="SSF53850">
    <property type="entry name" value="Periplasmic binding protein-like II"/>
    <property type="match status" value="1"/>
</dbReference>
<dbReference type="InterPro" id="IPR052192">
    <property type="entry name" value="Insect_Ionotropic_Sensory_Rcpt"/>
</dbReference>